<evidence type="ECO:0000256" key="3">
    <source>
        <dbReference type="ARBA" id="ARBA00022475"/>
    </source>
</evidence>
<dbReference type="InterPro" id="IPR000620">
    <property type="entry name" value="EamA_dom"/>
</dbReference>
<evidence type="ECO:0000256" key="2">
    <source>
        <dbReference type="ARBA" id="ARBA00007362"/>
    </source>
</evidence>
<comment type="similarity">
    <text evidence="2">Belongs to the EamA transporter family.</text>
</comment>
<sequence>MAKPSIIGPVAAGIAIALIFGLSFLFTKDALAVLNPFELLAHRFSLAAVFLGILIGLRVIKVRFSRSLLWDLLPLALFQPILYFIGETYGVQLTSASEAGLLIGLIPVGVCILAPKLLGEKTDARNWFYVWLSVAGVGMIVCAGPDARFGARLTGIAALSLAVVSAALYNIWSRRLSCKYAPVEITAVMMSVGALFFNGYYGMVVRPGAASYFNAFSHPAALIALLYLGLLSSVGAFFLVNYRLHHRFLFESDNRGIRRCGSALARRKFQLAPLGGRLLHCGRSMESESDSVIRIVKIF</sequence>
<dbReference type="PANTHER" id="PTHR32322">
    <property type="entry name" value="INNER MEMBRANE TRANSPORTER"/>
    <property type="match status" value="1"/>
</dbReference>
<dbReference type="AlphaFoldDB" id="A0A4R1S228"/>
<organism evidence="9 10">
    <name type="scientific">Hydrogenispora ethanolica</name>
    <dbReference type="NCBI Taxonomy" id="1082276"/>
    <lineage>
        <taxon>Bacteria</taxon>
        <taxon>Bacillati</taxon>
        <taxon>Bacillota</taxon>
        <taxon>Hydrogenispora</taxon>
    </lineage>
</organism>
<evidence type="ECO:0000256" key="4">
    <source>
        <dbReference type="ARBA" id="ARBA00022692"/>
    </source>
</evidence>
<feature type="transmembrane region" description="Helical" evidence="7">
    <location>
        <begin position="183"/>
        <end position="201"/>
    </location>
</feature>
<keyword evidence="5 7" id="KW-1133">Transmembrane helix</keyword>
<gene>
    <name evidence="9" type="ORF">EDC14_100578</name>
</gene>
<comment type="caution">
    <text evidence="9">The sequence shown here is derived from an EMBL/GenBank/DDBJ whole genome shotgun (WGS) entry which is preliminary data.</text>
</comment>
<feature type="transmembrane region" description="Helical" evidence="7">
    <location>
        <begin position="39"/>
        <end position="60"/>
    </location>
</feature>
<accession>A0A4R1S228</accession>
<dbReference type="InterPro" id="IPR050638">
    <property type="entry name" value="AA-Vitamin_Transporters"/>
</dbReference>
<evidence type="ECO:0000256" key="1">
    <source>
        <dbReference type="ARBA" id="ARBA00004651"/>
    </source>
</evidence>
<name>A0A4R1S228_HYDET</name>
<evidence type="ECO:0000256" key="5">
    <source>
        <dbReference type="ARBA" id="ARBA00022989"/>
    </source>
</evidence>
<dbReference type="GO" id="GO:0005886">
    <property type="term" value="C:plasma membrane"/>
    <property type="evidence" value="ECO:0007669"/>
    <property type="project" value="UniProtKB-SubCell"/>
</dbReference>
<dbReference type="InterPro" id="IPR037185">
    <property type="entry name" value="EmrE-like"/>
</dbReference>
<feature type="transmembrane region" description="Helical" evidence="7">
    <location>
        <begin position="67"/>
        <end position="85"/>
    </location>
</feature>
<dbReference type="Proteomes" id="UP000295008">
    <property type="component" value="Unassembled WGS sequence"/>
</dbReference>
<keyword evidence="4 7" id="KW-0812">Transmembrane</keyword>
<dbReference type="PANTHER" id="PTHR32322:SF18">
    <property type="entry name" value="S-ADENOSYLMETHIONINE_S-ADENOSYLHOMOCYSTEINE TRANSPORTER"/>
    <property type="match status" value="1"/>
</dbReference>
<feature type="domain" description="EamA" evidence="8">
    <location>
        <begin position="12"/>
        <end position="141"/>
    </location>
</feature>
<feature type="transmembrane region" description="Helical" evidence="7">
    <location>
        <begin position="7"/>
        <end position="27"/>
    </location>
</feature>
<dbReference type="SUPFAM" id="SSF103481">
    <property type="entry name" value="Multidrug resistance efflux transporter EmrE"/>
    <property type="match status" value="1"/>
</dbReference>
<feature type="transmembrane region" description="Helical" evidence="7">
    <location>
        <begin position="97"/>
        <end position="115"/>
    </location>
</feature>
<keyword evidence="3" id="KW-1003">Cell membrane</keyword>
<feature type="transmembrane region" description="Helical" evidence="7">
    <location>
        <begin position="221"/>
        <end position="240"/>
    </location>
</feature>
<keyword evidence="6 7" id="KW-0472">Membrane</keyword>
<feature type="transmembrane region" description="Helical" evidence="7">
    <location>
        <begin position="153"/>
        <end position="171"/>
    </location>
</feature>
<evidence type="ECO:0000256" key="6">
    <source>
        <dbReference type="ARBA" id="ARBA00023136"/>
    </source>
</evidence>
<feature type="transmembrane region" description="Helical" evidence="7">
    <location>
        <begin position="127"/>
        <end position="147"/>
    </location>
</feature>
<dbReference type="Pfam" id="PF00892">
    <property type="entry name" value="EamA"/>
    <property type="match status" value="2"/>
</dbReference>
<protein>
    <submittedName>
        <fullName evidence="9">Drug/metabolite transporter (DMT)-like permease</fullName>
    </submittedName>
</protein>
<comment type="subcellular location">
    <subcellularLocation>
        <location evidence="1">Cell membrane</location>
        <topology evidence="1">Multi-pass membrane protein</topology>
    </subcellularLocation>
</comment>
<dbReference type="EMBL" id="SLUN01000005">
    <property type="protein sequence ID" value="TCL73216.1"/>
    <property type="molecule type" value="Genomic_DNA"/>
</dbReference>
<feature type="domain" description="EamA" evidence="8">
    <location>
        <begin position="154"/>
        <end position="244"/>
    </location>
</feature>
<reference evidence="9 10" key="1">
    <citation type="submission" date="2019-03" db="EMBL/GenBank/DDBJ databases">
        <title>Genomic Encyclopedia of Type Strains, Phase IV (KMG-IV): sequencing the most valuable type-strain genomes for metagenomic binning, comparative biology and taxonomic classification.</title>
        <authorList>
            <person name="Goeker M."/>
        </authorList>
    </citation>
    <scope>NUCLEOTIDE SEQUENCE [LARGE SCALE GENOMIC DNA]</scope>
    <source>
        <strain evidence="9 10">LX-B</strain>
    </source>
</reference>
<evidence type="ECO:0000259" key="8">
    <source>
        <dbReference type="Pfam" id="PF00892"/>
    </source>
</evidence>
<dbReference type="RefSeq" id="WP_165907828.1">
    <property type="nucleotide sequence ID" value="NZ_SLUN01000005.1"/>
</dbReference>
<keyword evidence="10" id="KW-1185">Reference proteome</keyword>
<proteinExistence type="inferred from homology"/>
<evidence type="ECO:0000256" key="7">
    <source>
        <dbReference type="SAM" id="Phobius"/>
    </source>
</evidence>
<evidence type="ECO:0000313" key="9">
    <source>
        <dbReference type="EMBL" id="TCL73216.1"/>
    </source>
</evidence>
<evidence type="ECO:0000313" key="10">
    <source>
        <dbReference type="Proteomes" id="UP000295008"/>
    </source>
</evidence>